<name>A0A7W4P678_9PROT</name>
<dbReference type="EMBL" id="JABEQL010000008">
    <property type="protein sequence ID" value="MBB2179081.1"/>
    <property type="molecule type" value="Genomic_DNA"/>
</dbReference>
<comment type="caution">
    <text evidence="3">The sequence shown here is derived from an EMBL/GenBank/DDBJ whole genome shotgun (WGS) entry which is preliminary data.</text>
</comment>
<dbReference type="RefSeq" id="WP_182965514.1">
    <property type="nucleotide sequence ID" value="NZ_BAABGC010000076.1"/>
</dbReference>
<sequence>MGIFDGMPGFPPADGPGHPAASPPGWNQTPAAPNAAPSGDGPSATAPAGFMAGHARGGVTTSDFSVRELLVVEHAGFRALGLCMGNSIWKVQANFQLNNSAYELTDITGAMYGAREKAVEIMRAEAEALGADGIVGTRLEIAQLADSGMLEFRAFGTAIVHQDGHSGYRRPDGRPFTSDLSGQDFALALKAGRRPLDLVIGCCVQHIPRRSLLTTLRQTGQCVELDLFTQAYYTAREAAMERMTAHAAASGANEIIGTRLQEDSHVWGDHIVEFLAVGTAMLDTGQPDPDFDIAPTLTLSMDI</sequence>
<accession>A0A7W4P678</accession>
<comment type="similarity">
    <text evidence="1">Belongs to the UPF0145 family.</text>
</comment>
<dbReference type="AlphaFoldDB" id="A0A7W4P678"/>
<evidence type="ECO:0000256" key="1">
    <source>
        <dbReference type="ARBA" id="ARBA00010751"/>
    </source>
</evidence>
<dbReference type="Gene3D" id="3.30.110.70">
    <property type="entry name" value="Hypothetical protein apc22750. Chain B"/>
    <property type="match status" value="2"/>
</dbReference>
<keyword evidence="4" id="KW-1185">Reference proteome</keyword>
<gene>
    <name evidence="3" type="ORF">HLH29_07830</name>
</gene>
<evidence type="ECO:0000256" key="2">
    <source>
        <dbReference type="SAM" id="MobiDB-lite"/>
    </source>
</evidence>
<proteinExistence type="inferred from homology"/>
<dbReference type="PANTHER" id="PTHR34068">
    <property type="entry name" value="UPF0145 PROTEIN YBJQ"/>
    <property type="match status" value="1"/>
</dbReference>
<dbReference type="Proteomes" id="UP000525623">
    <property type="component" value="Unassembled WGS sequence"/>
</dbReference>
<protein>
    <submittedName>
        <fullName evidence="3">Heavy metal-binding domain-containing protein</fullName>
    </submittedName>
</protein>
<dbReference type="InterPro" id="IPR035439">
    <property type="entry name" value="UPF0145_dom_sf"/>
</dbReference>
<dbReference type="SUPFAM" id="SSF117782">
    <property type="entry name" value="YbjQ-like"/>
    <property type="match status" value="2"/>
</dbReference>
<dbReference type="InterPro" id="IPR002765">
    <property type="entry name" value="UPF0145_YbjQ-like"/>
</dbReference>
<feature type="region of interest" description="Disordered" evidence="2">
    <location>
        <begin position="1"/>
        <end position="49"/>
    </location>
</feature>
<reference evidence="3 4" key="1">
    <citation type="submission" date="2020-04" db="EMBL/GenBank/DDBJ databases">
        <title>Description of novel Gluconacetobacter.</title>
        <authorList>
            <person name="Sombolestani A."/>
        </authorList>
    </citation>
    <scope>NUCLEOTIDE SEQUENCE [LARGE SCALE GENOMIC DNA]</scope>
    <source>
        <strain evidence="3 4">LMG 27725</strain>
    </source>
</reference>
<dbReference type="PANTHER" id="PTHR34068:SF2">
    <property type="entry name" value="UPF0145 PROTEIN SCO3412"/>
    <property type="match status" value="1"/>
</dbReference>
<dbReference type="Pfam" id="PF01906">
    <property type="entry name" value="YbjQ_1"/>
    <property type="match status" value="2"/>
</dbReference>
<evidence type="ECO:0000313" key="4">
    <source>
        <dbReference type="Proteomes" id="UP000525623"/>
    </source>
</evidence>
<organism evidence="3 4">
    <name type="scientific">Gluconacetobacter tumulicola</name>
    <dbReference type="NCBI Taxonomy" id="1017177"/>
    <lineage>
        <taxon>Bacteria</taxon>
        <taxon>Pseudomonadati</taxon>
        <taxon>Pseudomonadota</taxon>
        <taxon>Alphaproteobacteria</taxon>
        <taxon>Acetobacterales</taxon>
        <taxon>Acetobacteraceae</taxon>
        <taxon>Gluconacetobacter</taxon>
    </lineage>
</organism>
<evidence type="ECO:0000313" key="3">
    <source>
        <dbReference type="EMBL" id="MBB2179081.1"/>
    </source>
</evidence>